<keyword evidence="2" id="KW-1185">Reference proteome</keyword>
<dbReference type="InterPro" id="IPR008969">
    <property type="entry name" value="CarboxyPept-like_regulatory"/>
</dbReference>
<accession>A0A6N8HDP1</accession>
<dbReference type="SUPFAM" id="SSF49464">
    <property type="entry name" value="Carboxypeptidase regulatory domain-like"/>
    <property type="match status" value="2"/>
</dbReference>
<comment type="caution">
    <text evidence="1">The sequence shown here is derived from an EMBL/GenBank/DDBJ whole genome shotgun (WGS) entry which is preliminary data.</text>
</comment>
<sequence>MHKPVQITIPTPCHEKWSEMTPTDKGKFCAACQKNVIDFTKASDREIVQLINGNKNLCGRFSPSQLDRDLIVPKEKSTAWTAIAAGVISFITLGAHKATAQETVKTEQTGYTNSYETIGILTGIVRDKNDVLADVTIINKTNNETTVSLLNGDYEILADKGDIIEFYLEGYITQTITVKSSSRKNIKLKKDKNYIEQKQETGSFIIHGTVNDEIGPLPSTNVVIKGTQTSTEADINGNYSIEVRKGDVLNFSFIGYESKDITIENQKILNINLESEDIILGEVIYKRSFFGRVFHSIGNIFR</sequence>
<dbReference type="Proteomes" id="UP000433945">
    <property type="component" value="Unassembled WGS sequence"/>
</dbReference>
<organism evidence="1 2">
    <name type="scientific">Flavobacterium rakeshii</name>
    <dbReference type="NCBI Taxonomy" id="1038845"/>
    <lineage>
        <taxon>Bacteria</taxon>
        <taxon>Pseudomonadati</taxon>
        <taxon>Bacteroidota</taxon>
        <taxon>Flavobacteriia</taxon>
        <taxon>Flavobacteriales</taxon>
        <taxon>Flavobacteriaceae</taxon>
        <taxon>Flavobacterium</taxon>
    </lineage>
</organism>
<evidence type="ECO:0000313" key="2">
    <source>
        <dbReference type="Proteomes" id="UP000433945"/>
    </source>
</evidence>
<evidence type="ECO:0000313" key="1">
    <source>
        <dbReference type="EMBL" id="MUV03865.1"/>
    </source>
</evidence>
<name>A0A6N8HDP1_9FLAO</name>
<protein>
    <recommendedName>
        <fullName evidence="3">Carboxypeptidase-like regulatory domain-containing protein</fullName>
    </recommendedName>
</protein>
<dbReference type="Gene3D" id="2.60.40.1120">
    <property type="entry name" value="Carboxypeptidase-like, regulatory domain"/>
    <property type="match status" value="1"/>
</dbReference>
<evidence type="ECO:0008006" key="3">
    <source>
        <dbReference type="Google" id="ProtNLM"/>
    </source>
</evidence>
<gene>
    <name evidence="1" type="ORF">GN157_09105</name>
</gene>
<dbReference type="Pfam" id="PF13715">
    <property type="entry name" value="CarbopepD_reg_2"/>
    <property type="match status" value="1"/>
</dbReference>
<dbReference type="RefSeq" id="WP_157483110.1">
    <property type="nucleotide sequence ID" value="NZ_WOWP01000031.1"/>
</dbReference>
<dbReference type="EMBL" id="WOWP01000031">
    <property type="protein sequence ID" value="MUV03865.1"/>
    <property type="molecule type" value="Genomic_DNA"/>
</dbReference>
<dbReference type="OrthoDB" id="7432683at2"/>
<proteinExistence type="predicted"/>
<dbReference type="AlphaFoldDB" id="A0A6N8HDP1"/>
<reference evidence="1 2" key="1">
    <citation type="submission" date="2019-12" db="EMBL/GenBank/DDBJ databases">
        <authorList>
            <person name="Sun J.-Q."/>
        </authorList>
    </citation>
    <scope>NUCLEOTIDE SEQUENCE [LARGE SCALE GENOMIC DNA]</scope>
    <source>
        <strain evidence="1 2">JCM 17928</strain>
    </source>
</reference>